<feature type="domain" description="Beta-Casp" evidence="6">
    <location>
        <begin position="253"/>
        <end position="376"/>
    </location>
</feature>
<dbReference type="InterPro" id="IPR035639">
    <property type="entry name" value="CPSF2_MBL"/>
</dbReference>
<dbReference type="SMART" id="SM01027">
    <property type="entry name" value="Beta-Casp"/>
    <property type="match status" value="1"/>
</dbReference>
<dbReference type="OrthoDB" id="64353at2759"/>
<feature type="region of interest" description="Disordered" evidence="5">
    <location>
        <begin position="537"/>
        <end position="587"/>
    </location>
</feature>
<dbReference type="Pfam" id="PF16661">
    <property type="entry name" value="Lactamase_B_6"/>
    <property type="match status" value="1"/>
</dbReference>
<comment type="similarity">
    <text evidence="4">Belongs to the metallo-beta-lactamase superfamily. RNA-metabolizing metallo-beta-lactamase-like family. CPSF2/YSH1 subfamily.</text>
</comment>
<keyword evidence="2 4" id="KW-0507">mRNA processing</keyword>
<evidence type="ECO:0000259" key="6">
    <source>
        <dbReference type="SMART" id="SM01027"/>
    </source>
</evidence>
<proteinExistence type="inferred from homology"/>
<dbReference type="GeneID" id="28722174"/>
<evidence type="ECO:0000313" key="8">
    <source>
        <dbReference type="Proteomes" id="UP000243052"/>
    </source>
</evidence>
<protein>
    <recommendedName>
        <fullName evidence="4">Cleavage and polyadenylation specificity factor subunit 2</fullName>
    </recommendedName>
    <alternativeName>
        <fullName evidence="4">Cleavage and polyadenylation specificity factor 100 kDa subunit</fullName>
    </alternativeName>
</protein>
<name>A0A120K140_9SACH</name>
<feature type="compositionally biased region" description="Basic and acidic residues" evidence="5">
    <location>
        <begin position="544"/>
        <end position="553"/>
    </location>
</feature>
<dbReference type="Pfam" id="PF13299">
    <property type="entry name" value="CPSF100_C"/>
    <property type="match status" value="1"/>
</dbReference>
<dbReference type="PANTHER" id="PTHR45922">
    <property type="entry name" value="CLEAVAGE AND POLYADENYLATION SPECIFICITY FACTOR SUBUNIT 2"/>
    <property type="match status" value="1"/>
</dbReference>
<evidence type="ECO:0000256" key="3">
    <source>
        <dbReference type="ARBA" id="ARBA00023242"/>
    </source>
</evidence>
<dbReference type="GO" id="GO:0005847">
    <property type="term" value="C:mRNA cleavage and polyadenylation specificity factor complex"/>
    <property type="evidence" value="ECO:0007669"/>
    <property type="project" value="InterPro"/>
</dbReference>
<evidence type="ECO:0000256" key="2">
    <source>
        <dbReference type="ARBA" id="ARBA00022664"/>
    </source>
</evidence>
<gene>
    <name evidence="7" type="ORF">AW171_hschr2506</name>
</gene>
<evidence type="ECO:0000256" key="4">
    <source>
        <dbReference type="RuleBase" id="RU365006"/>
    </source>
</evidence>
<dbReference type="InterPro" id="IPR036866">
    <property type="entry name" value="RibonucZ/Hydroxyglut_hydro"/>
</dbReference>
<evidence type="ECO:0000256" key="1">
    <source>
        <dbReference type="ARBA" id="ARBA00004123"/>
    </source>
</evidence>
<organism evidence="7 8">
    <name type="scientific">Eremothecium sinecaudum</name>
    <dbReference type="NCBI Taxonomy" id="45286"/>
    <lineage>
        <taxon>Eukaryota</taxon>
        <taxon>Fungi</taxon>
        <taxon>Dikarya</taxon>
        <taxon>Ascomycota</taxon>
        <taxon>Saccharomycotina</taxon>
        <taxon>Saccharomycetes</taxon>
        <taxon>Saccharomycetales</taxon>
        <taxon>Saccharomycetaceae</taxon>
        <taxon>Eremothecium</taxon>
    </lineage>
</organism>
<dbReference type="InterPro" id="IPR025069">
    <property type="entry name" value="Cpsf2_C"/>
</dbReference>
<dbReference type="InterPro" id="IPR027075">
    <property type="entry name" value="CPSF2"/>
</dbReference>
<dbReference type="CDD" id="cd16293">
    <property type="entry name" value="CPSF2-like_MBL-fold"/>
    <property type="match status" value="1"/>
</dbReference>
<dbReference type="InterPro" id="IPR022712">
    <property type="entry name" value="Beta_Casp"/>
</dbReference>
<feature type="compositionally biased region" description="Polar residues" evidence="5">
    <location>
        <begin position="568"/>
        <end position="587"/>
    </location>
</feature>
<dbReference type="PANTHER" id="PTHR45922:SF1">
    <property type="entry name" value="CLEAVAGE AND POLYADENYLATION SPECIFICITY FACTOR SUBUNIT 2"/>
    <property type="match status" value="1"/>
</dbReference>
<reference evidence="7 8" key="1">
    <citation type="submission" date="2016-01" db="EMBL/GenBank/DDBJ databases">
        <title>Genome sequence of the yeast Holleya sinecauda.</title>
        <authorList>
            <person name="Dietrich F.S."/>
        </authorList>
    </citation>
    <scope>NUCLEOTIDE SEQUENCE [LARGE SCALE GENOMIC DNA]</scope>
    <source>
        <strain evidence="7 8">ATCC 58844</strain>
    </source>
</reference>
<dbReference type="Proteomes" id="UP000243052">
    <property type="component" value="Chromosome ii"/>
</dbReference>
<keyword evidence="4" id="KW-0694">RNA-binding</keyword>
<dbReference type="EMBL" id="CP014242">
    <property type="protein sequence ID" value="AMD18975.1"/>
    <property type="molecule type" value="Genomic_DNA"/>
</dbReference>
<dbReference type="GO" id="GO:0006397">
    <property type="term" value="P:mRNA processing"/>
    <property type="evidence" value="ECO:0007669"/>
    <property type="project" value="UniProtKB-KW"/>
</dbReference>
<comment type="subcellular location">
    <subcellularLocation>
        <location evidence="1 4">Nucleus</location>
    </subcellularLocation>
</comment>
<dbReference type="GO" id="GO:0003723">
    <property type="term" value="F:RNA binding"/>
    <property type="evidence" value="ECO:0007669"/>
    <property type="project" value="UniProtKB-KW"/>
</dbReference>
<evidence type="ECO:0000313" key="7">
    <source>
        <dbReference type="EMBL" id="AMD18975.1"/>
    </source>
</evidence>
<dbReference type="STRING" id="45286.A0A120K140"/>
<accession>A0A120K140</accession>
<dbReference type="RefSeq" id="XP_017985971.1">
    <property type="nucleotide sequence ID" value="XM_018130482.1"/>
</dbReference>
<dbReference type="Gene3D" id="3.60.15.10">
    <property type="entry name" value="Ribonuclease Z/Hydroxyacylglutathione hydrolase-like"/>
    <property type="match status" value="1"/>
</dbReference>
<dbReference type="InterPro" id="IPR001279">
    <property type="entry name" value="Metallo-B-lactamas"/>
</dbReference>
<dbReference type="SUPFAM" id="SSF56281">
    <property type="entry name" value="Metallo-hydrolase/oxidoreductase"/>
    <property type="match status" value="1"/>
</dbReference>
<evidence type="ECO:0000256" key="5">
    <source>
        <dbReference type="SAM" id="MobiDB-lite"/>
    </source>
</evidence>
<keyword evidence="3 4" id="KW-0539">Nucleus</keyword>
<keyword evidence="8" id="KW-1185">Reference proteome</keyword>
<sequence length="803" mass="89899">MPYKLTCLKDESGATRGTLVCFDNCTFLIDPSWSGRGYYDDCLKFWKEWVSQLDIILLSQPTQDCIGAYAMLYYEFTTHFKSRIQVYSTLPIANLGRVVTVDLYASKGIIGPYDTNRMDIEDIETAFDHINTVKYSQLVDLKNKFDGLGLVAYSSGFAPGGVIWCINNYSEKFLYAPRWNHTRDTILNSADLLDKTGKPSSALMRPSVVLTCTENVSPSIPYRKRSLKFKEIVKKALVSNSSVVIPTAIGGKFLELFVLINDLLYETKKSDLQSDVPVLLISYSRGRTLTYAKSMLEWMSSQLVKTWVSRDNKSPFDMGNRLKIVPVSKLSNYPGTKICFVSQVDTLTNDVISKICTKEKALLLLTEKPNSGSQNIPILNKAYDKWERAISTSNFNATEGNPIVYSESMAVQFIKTKPLTGDDLSEFQSRIENRSRQRSEILASFQTTEHAANNGSAFSDDDDDGDDDVLRSSVGGALSAKIEIPMDILISSSITPKHKMFPFQPGKVSRDDYGDLVDFEQFLTLDGGRVKRNADQFEDEEEGYDPHEFENPNKHSTVGIRRRGDPDPNQSHGNNDDLSYLETNSSPQQRVVSHHKVTVRCSMAFVDLSGLVDSRSLSIIWPALKPRKMVLTPVAESHKETWIATQLQRKGLDVIDAQFNKDLTINTTLKSLDVLIDVEMDQSLRWQRISDGYVVAHVAGRLVREKDAKLSHREKLILKPLSNHPSRVQTGGTLRIGDVRLAELKRNLTAQSHVAEFKGEGTLVVDGQVVVRKIGESEAIVDGIPSDLFYKVKAAVADMLAKV</sequence>
<dbReference type="AlphaFoldDB" id="A0A120K140"/>